<gene>
    <name evidence="1" type="ORF">HXA33_12120</name>
</gene>
<dbReference type="Gene3D" id="1.20.1440.30">
    <property type="entry name" value="Biosynthetic Protein domain"/>
    <property type="match status" value="1"/>
</dbReference>
<evidence type="ECO:0000313" key="2">
    <source>
        <dbReference type="Proteomes" id="UP001057753"/>
    </source>
</evidence>
<dbReference type="Gene3D" id="3.40.1660.10">
    <property type="entry name" value="EreA-like (biosynthetic domain)"/>
    <property type="match status" value="1"/>
</dbReference>
<name>A0A9Q4FZD2_SALAG</name>
<dbReference type="PANTHER" id="PTHR31299:SF0">
    <property type="entry name" value="ESTERASE, PUTATIVE (AFU_ORTHOLOGUE AFUA_1G05850)-RELATED"/>
    <property type="match status" value="1"/>
</dbReference>
<dbReference type="EMBL" id="JABXYM010000001">
    <property type="protein sequence ID" value="MCR6097291.1"/>
    <property type="molecule type" value="Genomic_DNA"/>
</dbReference>
<proteinExistence type="predicted"/>
<dbReference type="Pfam" id="PF05139">
    <property type="entry name" value="Erythro_esteras"/>
    <property type="match status" value="1"/>
</dbReference>
<dbReference type="InterPro" id="IPR007815">
    <property type="entry name" value="Emycin_Estase"/>
</dbReference>
<dbReference type="RefSeq" id="WP_257821694.1">
    <property type="nucleotide sequence ID" value="NZ_JABXYM010000001.1"/>
</dbReference>
<dbReference type="AlphaFoldDB" id="A0A9Q4FZD2"/>
<dbReference type="Gene3D" id="3.30.1870.10">
    <property type="entry name" value="EreA-like, domain 2"/>
    <property type="match status" value="1"/>
</dbReference>
<accession>A0A9Q4FZD2</accession>
<dbReference type="CDD" id="cd14728">
    <property type="entry name" value="Ere-like"/>
    <property type="match status" value="1"/>
</dbReference>
<dbReference type="SUPFAM" id="SSF159501">
    <property type="entry name" value="EreA/ChaN-like"/>
    <property type="match status" value="1"/>
</dbReference>
<dbReference type="PANTHER" id="PTHR31299">
    <property type="entry name" value="ESTERASE, PUTATIVE (AFU_ORTHOLOGUE AFUA_1G05850)-RELATED"/>
    <property type="match status" value="1"/>
</dbReference>
<protein>
    <submittedName>
        <fullName evidence="1">Erythromycin esterase family protein</fullName>
    </submittedName>
</protein>
<dbReference type="GO" id="GO:0046677">
    <property type="term" value="P:response to antibiotic"/>
    <property type="evidence" value="ECO:0007669"/>
    <property type="project" value="InterPro"/>
</dbReference>
<sequence length="386" mass="45068">MNTESLIKEVQEKSVDIGQEESQYRFDFLKDQLKDKRFVFIGESSHCVKQYSMAKIQLIKFLHAQLGFNVLAFESELGDCSIGDYLRKELTPLKFMEGSIGRVWHNDYNLELFNYMKDTEEGTSLHLSGLDVQQSAGKHFIPFVESYLSSSVKQLLIEFERLTNYLLEYEGFFKKGKLKQSVSELDSLGTHLLKEVQGQKHQDKTVQHIIVRSIENRLAYCKANVQQSFFRQFELRDQMMADNLQFLAEKIYPHEKFIIWAHNMHIRKNSKDSLLSPYKSILENLKDSVKNESFVMALYAHNGEMSDQMGNAYSIKKSTRKHMEWLLNHAPYQNSFMSSQLEWGEHKWRVYEGGGLRQSLVPARQYDGLLFFKNVSPAFPKHEKVP</sequence>
<keyword evidence="2" id="KW-1185">Reference proteome</keyword>
<evidence type="ECO:0000313" key="1">
    <source>
        <dbReference type="EMBL" id="MCR6097291.1"/>
    </source>
</evidence>
<dbReference type="Proteomes" id="UP001057753">
    <property type="component" value="Unassembled WGS sequence"/>
</dbReference>
<comment type="caution">
    <text evidence="1">The sequence shown here is derived from an EMBL/GenBank/DDBJ whole genome shotgun (WGS) entry which is preliminary data.</text>
</comment>
<organism evidence="1 2">
    <name type="scientific">Salipaludibacillus agaradhaerens</name>
    <name type="common">Bacillus agaradhaerens</name>
    <dbReference type="NCBI Taxonomy" id="76935"/>
    <lineage>
        <taxon>Bacteria</taxon>
        <taxon>Bacillati</taxon>
        <taxon>Bacillota</taxon>
        <taxon>Bacilli</taxon>
        <taxon>Bacillales</taxon>
        <taxon>Bacillaceae</taxon>
    </lineage>
</organism>
<dbReference type="InterPro" id="IPR052036">
    <property type="entry name" value="Hydrolase/PRTase-associated"/>
</dbReference>
<reference evidence="1" key="1">
    <citation type="submission" date="2020-06" db="EMBL/GenBank/DDBJ databases">
        <title>Insight into the genomes of haloalkaliphilic bacilli from Kenyan soda lakes.</title>
        <authorList>
            <person name="Mwirichia R."/>
            <person name="Villamizar G.C."/>
            <person name="Poehlein A."/>
            <person name="Mugweru J."/>
            <person name="Kipnyargis A."/>
            <person name="Kiplimo D."/>
            <person name="Orwa P."/>
            <person name="Daniel R."/>
        </authorList>
    </citation>
    <scope>NUCLEOTIDE SEQUENCE</scope>
    <source>
        <strain evidence="1">B1096_S55</strain>
    </source>
</reference>